<keyword evidence="9" id="KW-1185">Reference proteome</keyword>
<dbReference type="Gene3D" id="3.30.450.20">
    <property type="entry name" value="PAS domain"/>
    <property type="match status" value="1"/>
</dbReference>
<proteinExistence type="predicted"/>
<protein>
    <recommendedName>
        <fullName evidence="2">histidine kinase</fullName>
        <ecNumber evidence="2">2.7.13.3</ecNumber>
    </recommendedName>
</protein>
<dbReference type="FunFam" id="3.30.450.20:FF:000099">
    <property type="entry name" value="Sensory box sensor histidine kinase"/>
    <property type="match status" value="1"/>
</dbReference>
<evidence type="ECO:0000256" key="5">
    <source>
        <dbReference type="ARBA" id="ARBA00022777"/>
    </source>
</evidence>
<dbReference type="EC" id="2.7.13.3" evidence="2"/>
<evidence type="ECO:0000313" key="8">
    <source>
        <dbReference type="EMBL" id="RZU29617.1"/>
    </source>
</evidence>
<dbReference type="PANTHER" id="PTHR43304">
    <property type="entry name" value="PHYTOCHROME-LIKE PROTEIN CPH1"/>
    <property type="match status" value="1"/>
</dbReference>
<dbReference type="PANTHER" id="PTHR43304:SF1">
    <property type="entry name" value="PAC DOMAIN-CONTAINING PROTEIN"/>
    <property type="match status" value="1"/>
</dbReference>
<comment type="caution">
    <text evidence="8">The sequence shown here is derived from an EMBL/GenBank/DDBJ whole genome shotgun (WGS) entry which is preliminary data.</text>
</comment>
<evidence type="ECO:0000313" key="9">
    <source>
        <dbReference type="Proteomes" id="UP000292958"/>
    </source>
</evidence>
<dbReference type="Pfam" id="PF08447">
    <property type="entry name" value="PAS_3"/>
    <property type="match status" value="1"/>
</dbReference>
<evidence type="ECO:0000256" key="4">
    <source>
        <dbReference type="ARBA" id="ARBA00022679"/>
    </source>
</evidence>
<gene>
    <name evidence="8" type="ORF">BDD14_6211</name>
</gene>
<sequence>MSSEPSVRLIVDGMPGLISTATAAGTTESVNQQLLEYFGKTLEALSSWAVSDTIHPEDRPQSMAAWRQSLETGYPYDVEHRLCDANRTYRWFHVHGLPARDAEGRIIRWNLLLTDIEDRKQAEEKLRRNETDLMEGRRLARELQHERDRLRLLLDLNNRVASDLDLRQVFQAISSEIRRIFNCDFVGLARPDSTDKQMRQHMIDFPESKGLMKEGSLYPIEGSLSGAVFLSAKPLVLNSLAEGNSIWSSDPAFYRRVTEEGPFQSGCFLPLISGKPSFGCSSANQSRRAFFCRARC</sequence>
<feature type="domain" description="PAS" evidence="6">
    <location>
        <begin position="3"/>
        <end position="73"/>
    </location>
</feature>
<dbReference type="GO" id="GO:0004673">
    <property type="term" value="F:protein histidine kinase activity"/>
    <property type="evidence" value="ECO:0007669"/>
    <property type="project" value="UniProtKB-EC"/>
</dbReference>
<dbReference type="OrthoDB" id="9766459at2"/>
<dbReference type="InterPro" id="IPR052162">
    <property type="entry name" value="Sensor_kinase/Photoreceptor"/>
</dbReference>
<dbReference type="PROSITE" id="PS50113">
    <property type="entry name" value="PAC"/>
    <property type="match status" value="1"/>
</dbReference>
<keyword evidence="4" id="KW-0808">Transferase</keyword>
<dbReference type="CDD" id="cd00130">
    <property type="entry name" value="PAS"/>
    <property type="match status" value="1"/>
</dbReference>
<dbReference type="Gene3D" id="3.30.450.40">
    <property type="match status" value="1"/>
</dbReference>
<evidence type="ECO:0000256" key="2">
    <source>
        <dbReference type="ARBA" id="ARBA00012438"/>
    </source>
</evidence>
<dbReference type="InterPro" id="IPR000014">
    <property type="entry name" value="PAS"/>
</dbReference>
<evidence type="ECO:0000256" key="1">
    <source>
        <dbReference type="ARBA" id="ARBA00000085"/>
    </source>
</evidence>
<dbReference type="EMBL" id="SHKW01000007">
    <property type="protein sequence ID" value="RZU29617.1"/>
    <property type="molecule type" value="Genomic_DNA"/>
</dbReference>
<dbReference type="InterPro" id="IPR029016">
    <property type="entry name" value="GAF-like_dom_sf"/>
</dbReference>
<dbReference type="InterPro" id="IPR035965">
    <property type="entry name" value="PAS-like_dom_sf"/>
</dbReference>
<comment type="catalytic activity">
    <reaction evidence="1">
        <text>ATP + protein L-histidine = ADP + protein N-phospho-L-histidine.</text>
        <dbReference type="EC" id="2.7.13.3"/>
    </reaction>
</comment>
<dbReference type="PROSITE" id="PS50112">
    <property type="entry name" value="PAS"/>
    <property type="match status" value="1"/>
</dbReference>
<dbReference type="InterPro" id="IPR001610">
    <property type="entry name" value="PAC"/>
</dbReference>
<keyword evidence="3" id="KW-0597">Phosphoprotein</keyword>
<keyword evidence="5" id="KW-0418">Kinase</keyword>
<evidence type="ECO:0000259" key="6">
    <source>
        <dbReference type="PROSITE" id="PS50112"/>
    </source>
</evidence>
<dbReference type="SUPFAM" id="SSF55785">
    <property type="entry name" value="PYP-like sensor domain (PAS domain)"/>
    <property type="match status" value="1"/>
</dbReference>
<name>A0A4Q7XYX0_9BACT</name>
<dbReference type="InterPro" id="IPR013655">
    <property type="entry name" value="PAS_fold_3"/>
</dbReference>
<feature type="domain" description="PAC" evidence="7">
    <location>
        <begin position="76"/>
        <end position="128"/>
    </location>
</feature>
<reference evidence="8 9" key="1">
    <citation type="submission" date="2019-02" db="EMBL/GenBank/DDBJ databases">
        <title>Genomic Encyclopedia of Archaeal and Bacterial Type Strains, Phase II (KMG-II): from individual species to whole genera.</title>
        <authorList>
            <person name="Goeker M."/>
        </authorList>
    </citation>
    <scope>NUCLEOTIDE SEQUENCE [LARGE SCALE GENOMIC DNA]</scope>
    <source>
        <strain evidence="8 9">DSM 18101</strain>
    </source>
</reference>
<evidence type="ECO:0000256" key="3">
    <source>
        <dbReference type="ARBA" id="ARBA00022553"/>
    </source>
</evidence>
<dbReference type="Proteomes" id="UP000292958">
    <property type="component" value="Unassembled WGS sequence"/>
</dbReference>
<dbReference type="InterPro" id="IPR000700">
    <property type="entry name" value="PAS-assoc_C"/>
</dbReference>
<dbReference type="SMART" id="SM00086">
    <property type="entry name" value="PAC"/>
    <property type="match status" value="1"/>
</dbReference>
<dbReference type="SUPFAM" id="SSF55781">
    <property type="entry name" value="GAF domain-like"/>
    <property type="match status" value="1"/>
</dbReference>
<organism evidence="8 9">
    <name type="scientific">Edaphobacter modestus</name>
    <dbReference type="NCBI Taxonomy" id="388466"/>
    <lineage>
        <taxon>Bacteria</taxon>
        <taxon>Pseudomonadati</taxon>
        <taxon>Acidobacteriota</taxon>
        <taxon>Terriglobia</taxon>
        <taxon>Terriglobales</taxon>
        <taxon>Acidobacteriaceae</taxon>
        <taxon>Edaphobacter</taxon>
    </lineage>
</organism>
<dbReference type="NCBIfam" id="TIGR00229">
    <property type="entry name" value="sensory_box"/>
    <property type="match status" value="1"/>
</dbReference>
<dbReference type="AlphaFoldDB" id="A0A4Q7XYX0"/>
<dbReference type="RefSeq" id="WP_130424862.1">
    <property type="nucleotide sequence ID" value="NZ_SHKW01000007.1"/>
</dbReference>
<accession>A0A4Q7XYX0</accession>
<evidence type="ECO:0000259" key="7">
    <source>
        <dbReference type="PROSITE" id="PS50113"/>
    </source>
</evidence>
<dbReference type="SMART" id="SM00091">
    <property type="entry name" value="PAS"/>
    <property type="match status" value="1"/>
</dbReference>